<dbReference type="RefSeq" id="WP_338204276.1">
    <property type="nucleotide sequence ID" value="NZ_JAEKNR010000207.1"/>
</dbReference>
<evidence type="ECO:0000256" key="1">
    <source>
        <dbReference type="SAM" id="MobiDB-lite"/>
    </source>
</evidence>
<gene>
    <name evidence="2" type="ORF">JF922_20535</name>
</gene>
<dbReference type="Proteomes" id="UP000612893">
    <property type="component" value="Unassembled WGS sequence"/>
</dbReference>
<protein>
    <submittedName>
        <fullName evidence="2">Uncharacterized protein</fullName>
    </submittedName>
</protein>
<sequence length="236" mass="26286">MAYVSIDYSTIDGDLSDSAYRLLCRIRKDCHDRDTDGWIEDRSLRALNAYHNIGPTKGVRLLRELREKGYLIPGAGGWQDSGYLQTMPSTAKREADRERWRRQKFGQRKGADPNPQPESPPMDTTPESTPDARRESSAESAGMNGERLEMNGETLATETDVSGKGTLHDATFVAGQGSPTTPPSRVYPREGNGNSEDLKPESVKVLRDIEDAGEPIPEPWVPRWSAWKEAQLRGEA</sequence>
<reference evidence="2" key="1">
    <citation type="submission" date="2020-10" db="EMBL/GenBank/DDBJ databases">
        <title>Ca. Dormibacterota MAGs.</title>
        <authorList>
            <person name="Montgomery K."/>
        </authorList>
    </citation>
    <scope>NUCLEOTIDE SEQUENCE [LARGE SCALE GENOMIC DNA]</scope>
    <source>
        <strain evidence="2">SC8812_S17_10</strain>
    </source>
</reference>
<dbReference type="EMBL" id="JAEKNR010000207">
    <property type="protein sequence ID" value="MBJ7600445.1"/>
    <property type="molecule type" value="Genomic_DNA"/>
</dbReference>
<name>A0A934K8V1_9BACT</name>
<accession>A0A934K8V1</accession>
<feature type="region of interest" description="Disordered" evidence="1">
    <location>
        <begin position="77"/>
        <end position="201"/>
    </location>
</feature>
<comment type="caution">
    <text evidence="2">The sequence shown here is derived from an EMBL/GenBank/DDBJ whole genome shotgun (WGS) entry which is preliminary data.</text>
</comment>
<proteinExistence type="predicted"/>
<evidence type="ECO:0000313" key="3">
    <source>
        <dbReference type="Proteomes" id="UP000612893"/>
    </source>
</evidence>
<organism evidence="2 3">
    <name type="scientific">Candidatus Nephthysia bennettiae</name>
    <dbReference type="NCBI Taxonomy" id="3127016"/>
    <lineage>
        <taxon>Bacteria</taxon>
        <taxon>Bacillati</taxon>
        <taxon>Candidatus Dormiibacterota</taxon>
        <taxon>Candidatus Dormibacteria</taxon>
        <taxon>Candidatus Dormibacterales</taxon>
        <taxon>Candidatus Dormibacteraceae</taxon>
        <taxon>Candidatus Nephthysia</taxon>
    </lineage>
</organism>
<dbReference type="AlphaFoldDB" id="A0A934K8V1"/>
<keyword evidence="3" id="KW-1185">Reference proteome</keyword>
<evidence type="ECO:0000313" key="2">
    <source>
        <dbReference type="EMBL" id="MBJ7600445.1"/>
    </source>
</evidence>